<name>A0A1D1WC77_RAMVA</name>
<protein>
    <recommendedName>
        <fullName evidence="3">Metallothionein</fullName>
    </recommendedName>
</protein>
<proteinExistence type="predicted"/>
<organism evidence="1 2">
    <name type="scientific">Ramazzottius varieornatus</name>
    <name type="common">Water bear</name>
    <name type="synonym">Tardigrade</name>
    <dbReference type="NCBI Taxonomy" id="947166"/>
    <lineage>
        <taxon>Eukaryota</taxon>
        <taxon>Metazoa</taxon>
        <taxon>Ecdysozoa</taxon>
        <taxon>Tardigrada</taxon>
        <taxon>Eutardigrada</taxon>
        <taxon>Parachela</taxon>
        <taxon>Hypsibioidea</taxon>
        <taxon>Ramazzottiidae</taxon>
        <taxon>Ramazzottius</taxon>
    </lineage>
</organism>
<reference evidence="1 2" key="1">
    <citation type="journal article" date="2016" name="Nat. Commun.">
        <title>Extremotolerant tardigrade genome and improved radiotolerance of human cultured cells by tardigrade-unique protein.</title>
        <authorList>
            <person name="Hashimoto T."/>
            <person name="Horikawa D.D."/>
            <person name="Saito Y."/>
            <person name="Kuwahara H."/>
            <person name="Kozuka-Hata H."/>
            <person name="Shin-I T."/>
            <person name="Minakuchi Y."/>
            <person name="Ohishi K."/>
            <person name="Motoyama A."/>
            <person name="Aizu T."/>
            <person name="Enomoto A."/>
            <person name="Kondo K."/>
            <person name="Tanaka S."/>
            <person name="Hara Y."/>
            <person name="Koshikawa S."/>
            <person name="Sagara H."/>
            <person name="Miura T."/>
            <person name="Yokobori S."/>
            <person name="Miyagawa K."/>
            <person name="Suzuki Y."/>
            <person name="Kubo T."/>
            <person name="Oyama M."/>
            <person name="Kohara Y."/>
            <person name="Fujiyama A."/>
            <person name="Arakawa K."/>
            <person name="Katayama T."/>
            <person name="Toyoda A."/>
            <person name="Kunieda T."/>
        </authorList>
    </citation>
    <scope>NUCLEOTIDE SEQUENCE [LARGE SCALE GENOMIC DNA]</scope>
    <source>
        <strain evidence="1 2">YOKOZUNA-1</strain>
    </source>
</reference>
<dbReference type="Proteomes" id="UP000186922">
    <property type="component" value="Unassembled WGS sequence"/>
</dbReference>
<comment type="caution">
    <text evidence="1">The sequence shown here is derived from an EMBL/GenBank/DDBJ whole genome shotgun (WGS) entry which is preliminary data.</text>
</comment>
<dbReference type="AlphaFoldDB" id="A0A1D1WC77"/>
<evidence type="ECO:0008006" key="3">
    <source>
        <dbReference type="Google" id="ProtNLM"/>
    </source>
</evidence>
<evidence type="ECO:0000313" key="2">
    <source>
        <dbReference type="Proteomes" id="UP000186922"/>
    </source>
</evidence>
<dbReference type="EMBL" id="BDGG01000029">
    <property type="protein sequence ID" value="GAV09829.1"/>
    <property type="molecule type" value="Genomic_DNA"/>
</dbReference>
<keyword evidence="2" id="KW-1185">Reference proteome</keyword>
<evidence type="ECO:0000313" key="1">
    <source>
        <dbReference type="EMBL" id="GAV09829.1"/>
    </source>
</evidence>
<sequence length="66" mass="6546">MDPTGTSCCCAANKCPPGGCKCGSGQDCCKNCKSSCGCQKANNNCGCQSCDCGDGTKCGSCSCCKH</sequence>
<accession>A0A1D1WC77</accession>
<gene>
    <name evidence="1" type="primary">RvY_19305-2</name>
    <name evidence="1" type="synonym">RvY_19305.2</name>
    <name evidence="1" type="ORF">RvY_19305</name>
</gene>